<dbReference type="InterPro" id="IPR007998">
    <property type="entry name" value="DUF719"/>
</dbReference>
<dbReference type="GO" id="GO:0010467">
    <property type="term" value="P:gene expression"/>
    <property type="evidence" value="ECO:0007669"/>
    <property type="project" value="Ensembl"/>
</dbReference>
<dbReference type="GO" id="GO:0038166">
    <property type="term" value="P:angiotensin-activated signaling pathway"/>
    <property type="evidence" value="ECO:0007669"/>
    <property type="project" value="Ensembl"/>
</dbReference>
<dbReference type="OrthoDB" id="5597648at2759"/>
<dbReference type="GO" id="GO:0048144">
    <property type="term" value="P:fibroblast proliferation"/>
    <property type="evidence" value="ECO:0007669"/>
    <property type="project" value="Ensembl"/>
</dbReference>
<evidence type="ECO:0000256" key="2">
    <source>
        <dbReference type="ARBA" id="ARBA00022553"/>
    </source>
</evidence>
<dbReference type="GeneID" id="102906065"/>
<protein>
    <submittedName>
        <fullName evidence="4">Family with sequence similarity 114, member A1</fullName>
    </submittedName>
</protein>
<dbReference type="GO" id="GO:0005829">
    <property type="term" value="C:cytosol"/>
    <property type="evidence" value="ECO:0007669"/>
    <property type="project" value="Ensembl"/>
</dbReference>
<dbReference type="GeneTree" id="ENSGT00390000010054"/>
<dbReference type="Pfam" id="PF05334">
    <property type="entry name" value="DUF719"/>
    <property type="match status" value="1"/>
</dbReference>
<dbReference type="RefSeq" id="XP_006974661.1">
    <property type="nucleotide sequence ID" value="XM_006974599.4"/>
</dbReference>
<dbReference type="GO" id="GO:0005794">
    <property type="term" value="C:Golgi apparatus"/>
    <property type="evidence" value="ECO:0007669"/>
    <property type="project" value="Ensembl"/>
</dbReference>
<dbReference type="PANTHER" id="PTHR12842:SF4">
    <property type="entry name" value="PROTEIN NOXP20"/>
    <property type="match status" value="1"/>
</dbReference>
<proteinExistence type="inferred from homology"/>
<evidence type="ECO:0000256" key="3">
    <source>
        <dbReference type="SAM" id="MobiDB-lite"/>
    </source>
</evidence>
<evidence type="ECO:0000256" key="1">
    <source>
        <dbReference type="ARBA" id="ARBA00006903"/>
    </source>
</evidence>
<dbReference type="Ensembl" id="ENSPEMT00000008769.2">
    <property type="protein sequence ID" value="ENSPEMP00000004916.1"/>
    <property type="gene ID" value="ENSPEMG00000007358.2"/>
</dbReference>
<reference evidence="4" key="3">
    <citation type="submission" date="2025-09" db="UniProtKB">
        <authorList>
            <consortium name="Ensembl"/>
        </authorList>
    </citation>
    <scope>IDENTIFICATION</scope>
</reference>
<feature type="compositionally biased region" description="Basic and acidic residues" evidence="3">
    <location>
        <begin position="408"/>
        <end position="437"/>
    </location>
</feature>
<dbReference type="GO" id="GO:0072537">
    <property type="term" value="P:fibroblast activation"/>
    <property type="evidence" value="ECO:0007669"/>
    <property type="project" value="Ensembl"/>
</dbReference>
<dbReference type="GO" id="GO:0005654">
    <property type="term" value="C:nucleoplasm"/>
    <property type="evidence" value="ECO:0007669"/>
    <property type="project" value="Ensembl"/>
</dbReference>
<feature type="region of interest" description="Disordered" evidence="3">
    <location>
        <begin position="164"/>
        <end position="207"/>
    </location>
</feature>
<reference evidence="4" key="2">
    <citation type="submission" date="2025-08" db="UniProtKB">
        <authorList>
            <consortium name="Ensembl"/>
        </authorList>
    </citation>
    <scope>IDENTIFICATION</scope>
</reference>
<evidence type="ECO:0000313" key="4">
    <source>
        <dbReference type="Ensembl" id="ENSPEMP00000004916.1"/>
    </source>
</evidence>
<evidence type="ECO:0000313" key="5">
    <source>
        <dbReference type="Proteomes" id="UP000694547"/>
    </source>
</evidence>
<dbReference type="Proteomes" id="UP000694547">
    <property type="component" value="Chromosome 10"/>
</dbReference>
<dbReference type="GO" id="GO:0003179">
    <property type="term" value="P:heart valve morphogenesis"/>
    <property type="evidence" value="ECO:0007669"/>
    <property type="project" value="Ensembl"/>
</dbReference>
<organism evidence="4 5">
    <name type="scientific">Peromyscus maniculatus bairdii</name>
    <name type="common">Prairie deer mouse</name>
    <dbReference type="NCBI Taxonomy" id="230844"/>
    <lineage>
        <taxon>Eukaryota</taxon>
        <taxon>Metazoa</taxon>
        <taxon>Chordata</taxon>
        <taxon>Craniata</taxon>
        <taxon>Vertebrata</taxon>
        <taxon>Euteleostomi</taxon>
        <taxon>Mammalia</taxon>
        <taxon>Eutheria</taxon>
        <taxon>Euarchontoglires</taxon>
        <taxon>Glires</taxon>
        <taxon>Rodentia</taxon>
        <taxon>Myomorpha</taxon>
        <taxon>Muroidea</taxon>
        <taxon>Cricetidae</taxon>
        <taxon>Neotominae</taxon>
        <taxon>Peromyscus</taxon>
    </lineage>
</organism>
<name>A0A6J0D5Z8_PERMB</name>
<feature type="region of interest" description="Disordered" evidence="3">
    <location>
        <begin position="407"/>
        <end position="437"/>
    </location>
</feature>
<dbReference type="AlphaFoldDB" id="A0A6J0D5Z8"/>
<dbReference type="PANTHER" id="PTHR12842">
    <property type="entry name" value="FI01459P"/>
    <property type="match status" value="1"/>
</dbReference>
<keyword evidence="5" id="KW-1185">Reference proteome</keyword>
<keyword evidence="2" id="KW-0597">Phosphoprotein</keyword>
<reference evidence="4 5" key="1">
    <citation type="submission" date="2018-10" db="EMBL/GenBank/DDBJ databases">
        <title>Improved assembly of the deer mouse Peromyscus maniculatus genome.</title>
        <authorList>
            <person name="Lassance J.-M."/>
            <person name="Hoekstra H.E."/>
        </authorList>
    </citation>
    <scope>NUCLEOTIDE SEQUENCE [LARGE SCALE GENOMIC DNA]</scope>
</reference>
<feature type="compositionally biased region" description="Acidic residues" evidence="3">
    <location>
        <begin position="80"/>
        <end position="91"/>
    </location>
</feature>
<gene>
    <name evidence="4" type="primary">Fam114a1</name>
</gene>
<feature type="region of interest" description="Disordered" evidence="3">
    <location>
        <begin position="1"/>
        <end position="131"/>
    </location>
</feature>
<dbReference type="CTD" id="92689"/>
<accession>A0A6J0D5Z8</accession>
<sequence length="569" mass="60811">MSDGASDIIANDVGEDAAEMPPSDSPAEDAEVQCGLATVTSNEPAPADHAGEQDETTAACAETVPTGLLEQSEASAAEENPLDGEVAEDTLAECVDSVSLEGDAGSDIPLKEQSDEAVDSTPRAGGWAGWGSWGKSLLSSASATVGHGLTAVKEKAGATLRIHSVNSGSPEGAPTDAGDGFSENVTPDQDPAGGSHPSPPPGAAGSRGMLSALTHVVQNTGKSVLSGGLDALEFIGKKTMNVLAESDPGFKRTKTLMERTVSLSQMLREAKEKEKQRLAQQLTVERTAHYGLLFDEYQGLSHLEALEILSNESESKVQSFLASLDGEKLELLKNDLISIKDIFVAKESEGEASPEEQGLEEKGEEFASMLTELLFELHVAATPDKLNKAMKKAHDWVEEDQSLVQIDVAKRSEEEETKDEKEGRAEEPEENKMGEKGTKTVEEVYMLSIESLAEVTARCIEQLHKVAELILHGQEEEKPAQDQAKVLIKLTTAMCNEVASLSKKFTNSLTTVGSNKKAEVLNPMINSVFLEGCNSTTYIQDALQLLLPVLQVSHIHTSCLKAETQRDDS</sequence>
<comment type="similarity">
    <text evidence="1">Belongs to the FAM114 family.</text>
</comment>
<dbReference type="GO" id="GO:0010761">
    <property type="term" value="P:fibroblast migration"/>
    <property type="evidence" value="ECO:0007669"/>
    <property type="project" value="Ensembl"/>
</dbReference>
<dbReference type="GO" id="GO:0006954">
    <property type="term" value="P:inflammatory response"/>
    <property type="evidence" value="ECO:0007669"/>
    <property type="project" value="Ensembl"/>
</dbReference>
<dbReference type="GO" id="GO:0097709">
    <property type="term" value="P:connective tissue replacement"/>
    <property type="evidence" value="ECO:0007669"/>
    <property type="project" value="Ensembl"/>
</dbReference>